<feature type="transmembrane region" description="Helical" evidence="7">
    <location>
        <begin position="6"/>
        <end position="24"/>
    </location>
</feature>
<evidence type="ECO:0000313" key="11">
    <source>
        <dbReference type="Proteomes" id="UP000194798"/>
    </source>
</evidence>
<dbReference type="PROSITE" id="PS50893">
    <property type="entry name" value="ABC_TRANSPORTER_2"/>
    <property type="match status" value="1"/>
</dbReference>
<evidence type="ECO:0000256" key="7">
    <source>
        <dbReference type="SAM" id="Phobius"/>
    </source>
</evidence>
<dbReference type="PROSITE" id="PS50929">
    <property type="entry name" value="ABC_TM1F"/>
    <property type="match status" value="1"/>
</dbReference>
<evidence type="ECO:0000256" key="2">
    <source>
        <dbReference type="ARBA" id="ARBA00022692"/>
    </source>
</evidence>
<feature type="transmembrane region" description="Helical" evidence="7">
    <location>
        <begin position="36"/>
        <end position="61"/>
    </location>
</feature>
<evidence type="ECO:0000256" key="1">
    <source>
        <dbReference type="ARBA" id="ARBA00004651"/>
    </source>
</evidence>
<comment type="caution">
    <text evidence="10">The sequence shown here is derived from an EMBL/GenBank/DDBJ whole genome shotgun (WGS) entry which is preliminary data.</text>
</comment>
<dbReference type="GO" id="GO:1904680">
    <property type="term" value="F:peptide transmembrane transporter activity"/>
    <property type="evidence" value="ECO:0007669"/>
    <property type="project" value="InterPro"/>
</dbReference>
<dbReference type="AlphaFoldDB" id="A0A251XB17"/>
<feature type="transmembrane region" description="Helical" evidence="7">
    <location>
        <begin position="251"/>
        <end position="272"/>
    </location>
</feature>
<name>A0A251XB17_9GAMM</name>
<dbReference type="InterPro" id="IPR036640">
    <property type="entry name" value="ABC1_TM_sf"/>
</dbReference>
<organism evidence="10 11">
    <name type="scientific">Thioflexithrix psekupsensis</name>
    <dbReference type="NCBI Taxonomy" id="1570016"/>
    <lineage>
        <taxon>Bacteria</taxon>
        <taxon>Pseudomonadati</taxon>
        <taxon>Pseudomonadota</taxon>
        <taxon>Gammaproteobacteria</taxon>
        <taxon>Thiotrichales</taxon>
        <taxon>Thioflexithrix</taxon>
    </lineage>
</organism>
<evidence type="ECO:0000259" key="9">
    <source>
        <dbReference type="PROSITE" id="PS50929"/>
    </source>
</evidence>
<evidence type="ECO:0008006" key="12">
    <source>
        <dbReference type="Google" id="ProtNLM"/>
    </source>
</evidence>
<keyword evidence="5 7" id="KW-1133">Transmembrane helix</keyword>
<dbReference type="OrthoDB" id="9760776at2"/>
<dbReference type="SMART" id="SM00382">
    <property type="entry name" value="AAA"/>
    <property type="match status" value="1"/>
</dbReference>
<dbReference type="SUPFAM" id="SSF52540">
    <property type="entry name" value="P-loop containing nucleoside triphosphate hydrolases"/>
    <property type="match status" value="1"/>
</dbReference>
<dbReference type="Gene3D" id="3.40.50.300">
    <property type="entry name" value="P-loop containing nucleotide triphosphate hydrolases"/>
    <property type="match status" value="1"/>
</dbReference>
<dbReference type="Pfam" id="PF00664">
    <property type="entry name" value="ABC_membrane"/>
    <property type="match status" value="1"/>
</dbReference>
<dbReference type="CDD" id="cd03228">
    <property type="entry name" value="ABCC_MRP_Like"/>
    <property type="match status" value="1"/>
</dbReference>
<dbReference type="InterPro" id="IPR005898">
    <property type="entry name" value="Cyc_pep_transpt_SyrD/YojI"/>
</dbReference>
<feature type="transmembrane region" description="Helical" evidence="7">
    <location>
        <begin position="141"/>
        <end position="163"/>
    </location>
</feature>
<keyword evidence="2 7" id="KW-0812">Transmembrane</keyword>
<evidence type="ECO:0000259" key="8">
    <source>
        <dbReference type="PROSITE" id="PS50893"/>
    </source>
</evidence>
<dbReference type="Proteomes" id="UP000194798">
    <property type="component" value="Unassembled WGS sequence"/>
</dbReference>
<dbReference type="PANTHER" id="PTHR24221:SF654">
    <property type="entry name" value="ATP-BINDING CASSETTE SUB-FAMILY B MEMBER 6"/>
    <property type="match status" value="1"/>
</dbReference>
<evidence type="ECO:0000256" key="5">
    <source>
        <dbReference type="ARBA" id="ARBA00022989"/>
    </source>
</evidence>
<evidence type="ECO:0000313" key="10">
    <source>
        <dbReference type="EMBL" id="OUD14986.1"/>
    </source>
</evidence>
<keyword evidence="6 7" id="KW-0472">Membrane</keyword>
<keyword evidence="3" id="KW-0547">Nucleotide-binding</keyword>
<comment type="subcellular location">
    <subcellularLocation>
        <location evidence="1">Cell membrane</location>
        <topology evidence="1">Multi-pass membrane protein</topology>
    </subcellularLocation>
</comment>
<evidence type="ECO:0000256" key="6">
    <source>
        <dbReference type="ARBA" id="ARBA00023136"/>
    </source>
</evidence>
<dbReference type="GO" id="GO:0034040">
    <property type="term" value="F:ATPase-coupled lipid transmembrane transporter activity"/>
    <property type="evidence" value="ECO:0007669"/>
    <property type="project" value="TreeGrafter"/>
</dbReference>
<sequence length="561" mass="64391">MDVKFIALFFYLFHGYVVNLLNFINRESEHPKTRIIIFASVAGISSSLLLATINTAAHVIAEDDFQIQYLFIYLICLSLFVYAKRYTLSQATIAIEGMVRRVRMRITDKIRHTELRYVEDTGYSEIYNRLSQDTITVSQSATLLVSAAQSAIMLLFCLIYIAWLSVSGFLIIVVAVISGIIIFLGRQRVIADDLQQAARTERYFFDRLGHLLRGFKEVKLNGRKSHDLYHHLEKVSRETEQHKINAGLKSVLILMFSQIFFYTLLAIIIFVLPKFSPTSTHEVIKLTTAILFIVGPLESIVGNIQVYINSNVAIGNIYQLEATIDAATKGIRVGETQLAEQPAPFERLELQEVNFYYSDREGKALFSVGPINLTLRMGEILFLVGGNGSGKSTLLKILTGLYYPHSGKILLDGVEITQHDYPSYRELFTTIFTDFHLFDRFYGLDDVNANEVISLIKLMELEKKTRFIDGHFSNINLSTGQRKRLAYIISLMENKQIYIFDEWAADQDPEFRRYFYEVLLQDLRNQGKTIIAVTHDDHYFDNADRVLKMDYGQLKEYRHVT</sequence>
<dbReference type="Pfam" id="PF00005">
    <property type="entry name" value="ABC_tran"/>
    <property type="match status" value="1"/>
</dbReference>
<dbReference type="SUPFAM" id="SSF90123">
    <property type="entry name" value="ABC transporter transmembrane region"/>
    <property type="match status" value="1"/>
</dbReference>
<gene>
    <name evidence="10" type="ORF">TPSD3_04595</name>
</gene>
<reference evidence="10 11" key="1">
    <citation type="submission" date="2016-12" db="EMBL/GenBank/DDBJ databases">
        <title>Thioflexothrix psekupsii D3 genome sequencing and assembly.</title>
        <authorList>
            <person name="Fomenkov A."/>
            <person name="Vincze T."/>
            <person name="Grabovich M."/>
            <person name="Anton B.P."/>
            <person name="Dubinina G."/>
            <person name="Orlova M."/>
            <person name="Belousova E."/>
            <person name="Roberts R.J."/>
        </authorList>
    </citation>
    <scope>NUCLEOTIDE SEQUENCE [LARGE SCALE GENOMIC DNA]</scope>
    <source>
        <strain evidence="10">D3</strain>
    </source>
</reference>
<feature type="domain" description="ABC transmembrane type-1" evidence="9">
    <location>
        <begin position="37"/>
        <end position="309"/>
    </location>
</feature>
<dbReference type="InterPro" id="IPR027417">
    <property type="entry name" value="P-loop_NTPase"/>
</dbReference>
<dbReference type="GO" id="GO:0140359">
    <property type="term" value="F:ABC-type transporter activity"/>
    <property type="evidence" value="ECO:0007669"/>
    <property type="project" value="InterPro"/>
</dbReference>
<accession>A0A251XB17</accession>
<protein>
    <recommendedName>
        <fullName evidence="12">Cyclic peptide transporter</fullName>
    </recommendedName>
</protein>
<dbReference type="GO" id="GO:0016887">
    <property type="term" value="F:ATP hydrolysis activity"/>
    <property type="evidence" value="ECO:0007669"/>
    <property type="project" value="InterPro"/>
</dbReference>
<dbReference type="GO" id="GO:0015833">
    <property type="term" value="P:peptide transport"/>
    <property type="evidence" value="ECO:0007669"/>
    <property type="project" value="InterPro"/>
</dbReference>
<dbReference type="InterPro" id="IPR003439">
    <property type="entry name" value="ABC_transporter-like_ATP-bd"/>
</dbReference>
<dbReference type="PANTHER" id="PTHR24221">
    <property type="entry name" value="ATP-BINDING CASSETTE SUB-FAMILY B"/>
    <property type="match status" value="1"/>
</dbReference>
<dbReference type="Gene3D" id="1.20.1560.10">
    <property type="entry name" value="ABC transporter type 1, transmembrane domain"/>
    <property type="match status" value="1"/>
</dbReference>
<feature type="transmembrane region" description="Helical" evidence="7">
    <location>
        <begin position="169"/>
        <end position="185"/>
    </location>
</feature>
<keyword evidence="11" id="KW-1185">Reference proteome</keyword>
<dbReference type="GO" id="GO:0005524">
    <property type="term" value="F:ATP binding"/>
    <property type="evidence" value="ECO:0007669"/>
    <property type="project" value="UniProtKB-KW"/>
</dbReference>
<dbReference type="EMBL" id="MSLT01000007">
    <property type="protein sequence ID" value="OUD14986.1"/>
    <property type="molecule type" value="Genomic_DNA"/>
</dbReference>
<feature type="domain" description="ABC transporter" evidence="8">
    <location>
        <begin position="348"/>
        <end position="560"/>
    </location>
</feature>
<evidence type="ECO:0000256" key="3">
    <source>
        <dbReference type="ARBA" id="ARBA00022741"/>
    </source>
</evidence>
<feature type="transmembrane region" description="Helical" evidence="7">
    <location>
        <begin position="67"/>
        <end position="83"/>
    </location>
</feature>
<keyword evidence="4" id="KW-0067">ATP-binding</keyword>
<proteinExistence type="predicted"/>
<dbReference type="InterPro" id="IPR003593">
    <property type="entry name" value="AAA+_ATPase"/>
</dbReference>
<evidence type="ECO:0000256" key="4">
    <source>
        <dbReference type="ARBA" id="ARBA00022840"/>
    </source>
</evidence>
<dbReference type="GO" id="GO:0005886">
    <property type="term" value="C:plasma membrane"/>
    <property type="evidence" value="ECO:0007669"/>
    <property type="project" value="UniProtKB-SubCell"/>
</dbReference>
<dbReference type="NCBIfam" id="TIGR01194">
    <property type="entry name" value="cyc_pep_trnsptr"/>
    <property type="match status" value="1"/>
</dbReference>
<dbReference type="InterPro" id="IPR039421">
    <property type="entry name" value="Type_1_exporter"/>
</dbReference>
<dbReference type="InterPro" id="IPR011527">
    <property type="entry name" value="ABC1_TM_dom"/>
</dbReference>